<dbReference type="PROSITE" id="PS50158">
    <property type="entry name" value="ZF_CCHC"/>
    <property type="match status" value="1"/>
</dbReference>
<dbReference type="InterPro" id="IPR001878">
    <property type="entry name" value="Znf_CCHC"/>
</dbReference>
<sequence length="357" mass="40547">MDELLSKSNQLHVSDEDDWEVDQSFSSTIAKNTLRGRLCSNIDHSSGFLKKVLGRIWRLKEADWNVKIQEKYESGIVITVQNSDVAKIVMNGFYRFQIWMSINKPVWPGFLLPCGGTKKWIACKYEELPFMCFRCGKIGHSQKDCSSEFKEIIGEGGRQAKAYGTWLKGLKTSNSFALLVQKNGQEMEDQNVVQGGKHQEQIPMVAMEREATEKGICEETEKRNMGNSTQEDENGRGKRRIVESEEEMGVGKLQKTVNPPMNVSGSWNFFEVPIYYSQEVMRKTGEPSFVLGPSQKTISKEQRRKVAVKKDSKYRKEPNGILDSTSKVCGLKMKTVRRLFMTLGGPKVVLVLLENYG</sequence>
<name>A0A7J6EET1_CANSA</name>
<evidence type="ECO:0000313" key="3">
    <source>
        <dbReference type="EMBL" id="KAF4356861.1"/>
    </source>
</evidence>
<dbReference type="EMBL" id="JAATIQ010000419">
    <property type="protein sequence ID" value="KAF4356861.1"/>
    <property type="molecule type" value="Genomic_DNA"/>
</dbReference>
<evidence type="ECO:0000313" key="4">
    <source>
        <dbReference type="Proteomes" id="UP000583929"/>
    </source>
</evidence>
<evidence type="ECO:0000259" key="2">
    <source>
        <dbReference type="PROSITE" id="PS50158"/>
    </source>
</evidence>
<dbReference type="Proteomes" id="UP000583929">
    <property type="component" value="Unassembled WGS sequence"/>
</dbReference>
<dbReference type="InterPro" id="IPR025836">
    <property type="entry name" value="Zn_knuckle_CX2CX4HX4C"/>
</dbReference>
<gene>
    <name evidence="3" type="ORF">G4B88_011812</name>
</gene>
<reference evidence="3 4" key="1">
    <citation type="journal article" date="2020" name="bioRxiv">
        <title>Sequence and annotation of 42 cannabis genomes reveals extensive copy number variation in cannabinoid synthesis and pathogen resistance genes.</title>
        <authorList>
            <person name="Mckernan K.J."/>
            <person name="Helbert Y."/>
            <person name="Kane L.T."/>
            <person name="Ebling H."/>
            <person name="Zhang L."/>
            <person name="Liu B."/>
            <person name="Eaton Z."/>
            <person name="Mclaughlin S."/>
            <person name="Kingan S."/>
            <person name="Baybayan P."/>
            <person name="Concepcion G."/>
            <person name="Jordan M."/>
            <person name="Riva A."/>
            <person name="Barbazuk W."/>
            <person name="Harkins T."/>
        </authorList>
    </citation>
    <scope>NUCLEOTIDE SEQUENCE [LARGE SCALE GENOMIC DNA]</scope>
    <source>
        <strain evidence="4">cv. Jamaican Lion 4</strain>
        <tissue evidence="3">Leaf</tissue>
    </source>
</reference>
<accession>A0A7J6EET1</accession>
<dbReference type="SMART" id="SM00343">
    <property type="entry name" value="ZnF_C2HC"/>
    <property type="match status" value="1"/>
</dbReference>
<dbReference type="AlphaFoldDB" id="A0A7J6EET1"/>
<protein>
    <recommendedName>
        <fullName evidence="2">CCHC-type domain-containing protein</fullName>
    </recommendedName>
</protein>
<keyword evidence="1" id="KW-0479">Metal-binding</keyword>
<keyword evidence="1" id="KW-0862">Zinc</keyword>
<keyword evidence="1" id="KW-0863">Zinc-finger</keyword>
<evidence type="ECO:0000256" key="1">
    <source>
        <dbReference type="PROSITE-ProRule" id="PRU00047"/>
    </source>
</evidence>
<comment type="caution">
    <text evidence="3">The sequence shown here is derived from an EMBL/GenBank/DDBJ whole genome shotgun (WGS) entry which is preliminary data.</text>
</comment>
<dbReference type="Pfam" id="PF14392">
    <property type="entry name" value="zf-CCHC_4"/>
    <property type="match status" value="1"/>
</dbReference>
<organism evidence="3 4">
    <name type="scientific">Cannabis sativa</name>
    <name type="common">Hemp</name>
    <name type="synonym">Marijuana</name>
    <dbReference type="NCBI Taxonomy" id="3483"/>
    <lineage>
        <taxon>Eukaryota</taxon>
        <taxon>Viridiplantae</taxon>
        <taxon>Streptophyta</taxon>
        <taxon>Embryophyta</taxon>
        <taxon>Tracheophyta</taxon>
        <taxon>Spermatophyta</taxon>
        <taxon>Magnoliopsida</taxon>
        <taxon>eudicotyledons</taxon>
        <taxon>Gunneridae</taxon>
        <taxon>Pentapetalae</taxon>
        <taxon>rosids</taxon>
        <taxon>fabids</taxon>
        <taxon>Rosales</taxon>
        <taxon>Cannabaceae</taxon>
        <taxon>Cannabis</taxon>
    </lineage>
</organism>
<proteinExistence type="predicted"/>
<feature type="domain" description="CCHC-type" evidence="2">
    <location>
        <begin position="132"/>
        <end position="145"/>
    </location>
</feature>
<dbReference type="GO" id="GO:0003676">
    <property type="term" value="F:nucleic acid binding"/>
    <property type="evidence" value="ECO:0007669"/>
    <property type="project" value="InterPro"/>
</dbReference>
<keyword evidence="4" id="KW-1185">Reference proteome</keyword>
<dbReference type="GO" id="GO:0008270">
    <property type="term" value="F:zinc ion binding"/>
    <property type="evidence" value="ECO:0007669"/>
    <property type="project" value="UniProtKB-KW"/>
</dbReference>